<reference evidence="1 2" key="1">
    <citation type="submission" date="2024-10" db="EMBL/GenBank/DDBJ databases">
        <title>Novel secondary metabolite-producing bacteria for plant disease control.</title>
        <authorList>
            <person name="Chevrette M."/>
        </authorList>
    </citation>
    <scope>NUCLEOTIDE SEQUENCE [LARGE SCALE GENOMIC DNA]</scope>
    <source>
        <strain evidence="1 2">J30 TE3557</strain>
    </source>
</reference>
<gene>
    <name evidence="1" type="ORF">ABIA52_000964</name>
</gene>
<name>A0ABW8N4C1_9MICC</name>
<keyword evidence="2" id="KW-1185">Reference proteome</keyword>
<dbReference type="EMBL" id="JBIYEW010000003">
    <property type="protein sequence ID" value="MFK4638075.1"/>
    <property type="molecule type" value="Genomic_DNA"/>
</dbReference>
<proteinExistence type="predicted"/>
<sequence length="37" mass="3829">MAEITVTETNQRRSAGVADVLKCAGFRADTVTGGMTA</sequence>
<evidence type="ECO:0000313" key="1">
    <source>
        <dbReference type="EMBL" id="MFK4638075.1"/>
    </source>
</evidence>
<dbReference type="Proteomes" id="UP001620520">
    <property type="component" value="Unassembled WGS sequence"/>
</dbReference>
<comment type="caution">
    <text evidence="1">The sequence shown here is derived from an EMBL/GenBank/DDBJ whole genome shotgun (WGS) entry which is preliminary data.</text>
</comment>
<accession>A0ABW8N4C1</accession>
<evidence type="ECO:0000313" key="2">
    <source>
        <dbReference type="Proteomes" id="UP001620520"/>
    </source>
</evidence>
<protein>
    <submittedName>
        <fullName evidence="1">Uncharacterized protein</fullName>
    </submittedName>
</protein>
<organism evidence="1 2">
    <name type="scientific">Paenarthrobacter histidinolovorans</name>
    <dbReference type="NCBI Taxonomy" id="43664"/>
    <lineage>
        <taxon>Bacteria</taxon>
        <taxon>Bacillati</taxon>
        <taxon>Actinomycetota</taxon>
        <taxon>Actinomycetes</taxon>
        <taxon>Micrococcales</taxon>
        <taxon>Micrococcaceae</taxon>
        <taxon>Paenarthrobacter</taxon>
    </lineage>
</organism>